<protein>
    <submittedName>
        <fullName evidence="2">Uncharacterized protein</fullName>
    </submittedName>
</protein>
<feature type="compositionally biased region" description="Basic and acidic residues" evidence="1">
    <location>
        <begin position="38"/>
        <end position="52"/>
    </location>
</feature>
<dbReference type="Proteomes" id="UP000436692">
    <property type="component" value="Unassembled WGS sequence"/>
</dbReference>
<organism evidence="2 3">
    <name type="scientific">Agrobacterium vitis</name>
    <name type="common">Rhizobium vitis</name>
    <dbReference type="NCBI Taxonomy" id="373"/>
    <lineage>
        <taxon>Bacteria</taxon>
        <taxon>Pseudomonadati</taxon>
        <taxon>Pseudomonadota</taxon>
        <taxon>Alphaproteobacteria</taxon>
        <taxon>Hyphomicrobiales</taxon>
        <taxon>Rhizobiaceae</taxon>
        <taxon>Rhizobium/Agrobacterium group</taxon>
        <taxon>Agrobacterium</taxon>
    </lineage>
</organism>
<dbReference type="AlphaFoldDB" id="A0AAE4WBM5"/>
<sequence length="52" mass="5509">MHRQDALNIGTGALTFNGGMLDTTDSFESSNSAILEEGGGRLETDEDHAGRL</sequence>
<evidence type="ECO:0000256" key="1">
    <source>
        <dbReference type="SAM" id="MobiDB-lite"/>
    </source>
</evidence>
<feature type="region of interest" description="Disordered" evidence="1">
    <location>
        <begin position="26"/>
        <end position="52"/>
    </location>
</feature>
<gene>
    <name evidence="2" type="ORF">GOZ95_09505</name>
</gene>
<evidence type="ECO:0000313" key="2">
    <source>
        <dbReference type="EMBL" id="MUZ57687.1"/>
    </source>
</evidence>
<proteinExistence type="predicted"/>
<reference evidence="2 3" key="1">
    <citation type="submission" date="2019-12" db="EMBL/GenBank/DDBJ databases">
        <title>Whole-genome sequencing of Allorhizobium vitis.</title>
        <authorList>
            <person name="Gan H.M."/>
            <person name="Szegedi E."/>
            <person name="Burr T."/>
            <person name="Savka M.A."/>
        </authorList>
    </citation>
    <scope>NUCLEOTIDE SEQUENCE [LARGE SCALE GENOMIC DNA]</scope>
    <source>
        <strain evidence="2 3">CG989</strain>
    </source>
</reference>
<dbReference type="EMBL" id="WPHM01000004">
    <property type="protein sequence ID" value="MUZ57687.1"/>
    <property type="molecule type" value="Genomic_DNA"/>
</dbReference>
<dbReference type="RefSeq" id="WP_156629797.1">
    <property type="nucleotide sequence ID" value="NZ_JABAEJ010000003.1"/>
</dbReference>
<accession>A0AAE4WBM5</accession>
<evidence type="ECO:0000313" key="3">
    <source>
        <dbReference type="Proteomes" id="UP000436692"/>
    </source>
</evidence>
<comment type="caution">
    <text evidence="2">The sequence shown here is derived from an EMBL/GenBank/DDBJ whole genome shotgun (WGS) entry which is preliminary data.</text>
</comment>
<name>A0AAE4WBM5_AGRVI</name>